<evidence type="ECO:0000313" key="1">
    <source>
        <dbReference type="EMBL" id="EGG47734.1"/>
    </source>
</evidence>
<gene>
    <name evidence="1" type="ORF">SGM_1820</name>
</gene>
<organism evidence="1 2">
    <name type="scientific">Streptomyces griseoaurantiacus M045</name>
    <dbReference type="NCBI Taxonomy" id="996637"/>
    <lineage>
        <taxon>Bacteria</taxon>
        <taxon>Bacillati</taxon>
        <taxon>Actinomycetota</taxon>
        <taxon>Actinomycetes</taxon>
        <taxon>Kitasatosporales</taxon>
        <taxon>Streptomycetaceae</taxon>
        <taxon>Streptomyces</taxon>
        <taxon>Streptomyces aurantiacus group</taxon>
    </lineage>
</organism>
<accession>F3NFC1</accession>
<protein>
    <submittedName>
        <fullName evidence="1">Uncharacterized protein</fullName>
    </submittedName>
</protein>
<proteinExistence type="predicted"/>
<keyword evidence="2" id="KW-1185">Reference proteome</keyword>
<dbReference type="Proteomes" id="UP000003022">
    <property type="component" value="Unassembled WGS sequence"/>
</dbReference>
<reference evidence="1 2" key="1">
    <citation type="journal article" date="2011" name="J. Bacteriol.">
        <title>Draft genome sequence of the marine bacterium Streptomyces griseoaurantiacus M045, which produces novel manumycin-type antibiotics with a pABA core component.</title>
        <authorList>
            <person name="Li F."/>
            <person name="Jiang P."/>
            <person name="Zheng H."/>
            <person name="Wang S."/>
            <person name="Zhao G."/>
            <person name="Qin S."/>
            <person name="Liu Z."/>
        </authorList>
    </citation>
    <scope>NUCLEOTIDE SEQUENCE [LARGE SCALE GENOMIC DNA]</scope>
    <source>
        <strain evidence="1 2">M045</strain>
    </source>
</reference>
<dbReference type="AlphaFoldDB" id="F3NFC1"/>
<sequence>MRMTQKTLLTMRATYLEARGAHDVRAKAVVVRTRRHAPVSGGPASSVVKSVVRAVPRRQQDRS</sequence>
<evidence type="ECO:0000313" key="2">
    <source>
        <dbReference type="Proteomes" id="UP000003022"/>
    </source>
</evidence>
<comment type="caution">
    <text evidence="1">The sequence shown here is derived from an EMBL/GenBank/DDBJ whole genome shotgun (WGS) entry which is preliminary data.</text>
</comment>
<dbReference type="EMBL" id="AEYX01000029">
    <property type="protein sequence ID" value="EGG47734.1"/>
    <property type="molecule type" value="Genomic_DNA"/>
</dbReference>
<name>F3NFC1_9ACTN</name>